<dbReference type="STRING" id="195913.SAMN04488004_10864"/>
<dbReference type="InterPro" id="IPR013249">
    <property type="entry name" value="RNA_pol_sigma70_r4_t2"/>
</dbReference>
<dbReference type="Pfam" id="PF08281">
    <property type="entry name" value="Sigma70_r4_2"/>
    <property type="match status" value="1"/>
</dbReference>
<dbReference type="Gene3D" id="1.10.1740.10">
    <property type="match status" value="1"/>
</dbReference>
<dbReference type="Proteomes" id="UP000199550">
    <property type="component" value="Unassembled WGS sequence"/>
</dbReference>
<sequence>MVNPAPGAVSAITVAKELDRVMRSDQGRLLAALAAGLRDISLAEEALQEAAISALAHWGRSGLPRSPQGWLLQVARRKAIDRLRGTTREAQKARALAVLIPDEGATQSETIPDQRLRLIFACCHPALELKSRVALTLRSVCGLTTAEIARAFLDTEPTMGQRLSRAKAKIAVAGIPFAIPEADLWPSRLESVLTTVYLIFTTGYLAPPDEPRDLCREAEFLMRLIDQLRPDDPEIEGALAMMLLTSARRRARIGVDGISLPPSMQNRSLWDASRVAEGRAILARAMERLQPGPYQIKAAIADCHMAEPGPDWPQIAALYFALWRHEPTPIVSLNAAVAIAEAGDPTHGLAIIEGLEEQLRDYQPWHAARAAMLGMTGDKFAAAQAYRRAIAMAPTAPDALFLEQRLADIETQENVQPDA</sequence>
<dbReference type="Gene3D" id="1.10.10.10">
    <property type="entry name" value="Winged helix-like DNA-binding domain superfamily/Winged helix DNA-binding domain"/>
    <property type="match status" value="1"/>
</dbReference>
<evidence type="ECO:0000313" key="4">
    <source>
        <dbReference type="EMBL" id="SFL12072.1"/>
    </source>
</evidence>
<dbReference type="GO" id="GO:0016987">
    <property type="term" value="F:sigma factor activity"/>
    <property type="evidence" value="ECO:0007669"/>
    <property type="project" value="InterPro"/>
</dbReference>
<dbReference type="InterPro" id="IPR046531">
    <property type="entry name" value="DUF6596"/>
</dbReference>
<dbReference type="PANTHER" id="PTHR47756:SF2">
    <property type="entry name" value="BLL6612 PROTEIN"/>
    <property type="match status" value="1"/>
</dbReference>
<dbReference type="InterPro" id="IPR007627">
    <property type="entry name" value="RNA_pol_sigma70_r2"/>
</dbReference>
<evidence type="ECO:0000259" key="1">
    <source>
        <dbReference type="Pfam" id="PF04542"/>
    </source>
</evidence>
<dbReference type="EMBL" id="FOTF01000008">
    <property type="protein sequence ID" value="SFL12072.1"/>
    <property type="molecule type" value="Genomic_DNA"/>
</dbReference>
<dbReference type="RefSeq" id="WP_090188489.1">
    <property type="nucleotide sequence ID" value="NZ_FOTF01000008.1"/>
</dbReference>
<name>A0A1I4F274_9RHOB</name>
<keyword evidence="5" id="KW-1185">Reference proteome</keyword>
<dbReference type="AlphaFoldDB" id="A0A1I4F274"/>
<dbReference type="GO" id="GO:0006352">
    <property type="term" value="P:DNA-templated transcription initiation"/>
    <property type="evidence" value="ECO:0007669"/>
    <property type="project" value="InterPro"/>
</dbReference>
<dbReference type="OrthoDB" id="9780299at2"/>
<dbReference type="SUPFAM" id="SSF88659">
    <property type="entry name" value="Sigma3 and sigma4 domains of RNA polymerase sigma factors"/>
    <property type="match status" value="1"/>
</dbReference>
<proteinExistence type="predicted"/>
<dbReference type="GO" id="GO:0003677">
    <property type="term" value="F:DNA binding"/>
    <property type="evidence" value="ECO:0007669"/>
    <property type="project" value="InterPro"/>
</dbReference>
<evidence type="ECO:0000259" key="3">
    <source>
        <dbReference type="Pfam" id="PF20239"/>
    </source>
</evidence>
<organism evidence="4 5">
    <name type="scientific">Loktanella salsilacus</name>
    <dbReference type="NCBI Taxonomy" id="195913"/>
    <lineage>
        <taxon>Bacteria</taxon>
        <taxon>Pseudomonadati</taxon>
        <taxon>Pseudomonadota</taxon>
        <taxon>Alphaproteobacteria</taxon>
        <taxon>Rhodobacterales</taxon>
        <taxon>Roseobacteraceae</taxon>
        <taxon>Loktanella</taxon>
    </lineage>
</organism>
<dbReference type="Pfam" id="PF04542">
    <property type="entry name" value="Sigma70_r2"/>
    <property type="match status" value="1"/>
</dbReference>
<dbReference type="SUPFAM" id="SSF88946">
    <property type="entry name" value="Sigma2 domain of RNA polymerase sigma factors"/>
    <property type="match status" value="1"/>
</dbReference>
<feature type="domain" description="DUF6596" evidence="3">
    <location>
        <begin position="188"/>
        <end position="286"/>
    </location>
</feature>
<dbReference type="InterPro" id="IPR013324">
    <property type="entry name" value="RNA_pol_sigma_r3/r4-like"/>
</dbReference>
<dbReference type="PANTHER" id="PTHR47756">
    <property type="entry name" value="BLL6612 PROTEIN-RELATED"/>
    <property type="match status" value="1"/>
</dbReference>
<gene>
    <name evidence="4" type="ORF">SAMN04488004_10864</name>
</gene>
<feature type="domain" description="RNA polymerase sigma-70 region 2" evidence="1">
    <location>
        <begin position="30"/>
        <end position="88"/>
    </location>
</feature>
<evidence type="ECO:0000313" key="5">
    <source>
        <dbReference type="Proteomes" id="UP000199550"/>
    </source>
</evidence>
<dbReference type="InterPro" id="IPR036388">
    <property type="entry name" value="WH-like_DNA-bd_sf"/>
</dbReference>
<dbReference type="Pfam" id="PF20239">
    <property type="entry name" value="DUF6596"/>
    <property type="match status" value="1"/>
</dbReference>
<dbReference type="InterPro" id="IPR013325">
    <property type="entry name" value="RNA_pol_sigma_r2"/>
</dbReference>
<feature type="domain" description="RNA polymerase sigma factor 70 region 4 type 2" evidence="2">
    <location>
        <begin position="119"/>
        <end position="170"/>
    </location>
</feature>
<protein>
    <submittedName>
        <fullName evidence="4">RNA polymerase sigma-70 factor, ECF subfamily</fullName>
    </submittedName>
</protein>
<evidence type="ECO:0000259" key="2">
    <source>
        <dbReference type="Pfam" id="PF08281"/>
    </source>
</evidence>
<reference evidence="4 5" key="1">
    <citation type="submission" date="2016-10" db="EMBL/GenBank/DDBJ databases">
        <authorList>
            <person name="de Groot N.N."/>
        </authorList>
    </citation>
    <scope>NUCLEOTIDE SEQUENCE [LARGE SCALE GENOMIC DNA]</scope>
    <source>
        <strain evidence="4 5">DSM 16199</strain>
    </source>
</reference>
<accession>A0A1I4F274</accession>